<keyword evidence="4 7" id="KW-0560">Oxidoreductase</keyword>
<dbReference type="Gene3D" id="1.10.630.10">
    <property type="entry name" value="Cytochrome P450"/>
    <property type="match status" value="1"/>
</dbReference>
<dbReference type="PROSITE" id="PS00086">
    <property type="entry name" value="CYTOCHROME_P450"/>
    <property type="match status" value="1"/>
</dbReference>
<dbReference type="GO" id="GO:0005506">
    <property type="term" value="F:iron ion binding"/>
    <property type="evidence" value="ECO:0007669"/>
    <property type="project" value="InterPro"/>
</dbReference>
<keyword evidence="5 7" id="KW-0408">Iron</keyword>
<dbReference type="PANTHER" id="PTHR46696">
    <property type="entry name" value="P450, PUTATIVE (EUROFUNG)-RELATED"/>
    <property type="match status" value="1"/>
</dbReference>
<dbReference type="PRINTS" id="PR00359">
    <property type="entry name" value="BP450"/>
</dbReference>
<evidence type="ECO:0000256" key="3">
    <source>
        <dbReference type="ARBA" id="ARBA00022723"/>
    </source>
</evidence>
<dbReference type="Pfam" id="PF00067">
    <property type="entry name" value="p450"/>
    <property type="match status" value="2"/>
</dbReference>
<reference evidence="8 9" key="1">
    <citation type="submission" date="2017-05" db="EMBL/GenBank/DDBJ databases">
        <title>Biotechnological potential of actinobacteria isolated from South African environments.</title>
        <authorList>
            <person name="Le Roes-Hill M."/>
            <person name="Prins A."/>
            <person name="Durrell K.A."/>
        </authorList>
    </citation>
    <scope>NUCLEOTIDE SEQUENCE [LARGE SCALE GENOMIC DNA]</scope>
    <source>
        <strain evidence="8 9">HMC13</strain>
    </source>
</reference>
<keyword evidence="9" id="KW-1185">Reference proteome</keyword>
<evidence type="ECO:0000256" key="6">
    <source>
        <dbReference type="ARBA" id="ARBA00023033"/>
    </source>
</evidence>
<comment type="similarity">
    <text evidence="1 7">Belongs to the cytochrome P450 family.</text>
</comment>
<sequence length="431" mass="47337">MRARTRPAGATAGHRARETRMNTADEVLDRLLAPGQDDPYPLYAELRRRAPVHFSPQLGGYVLTRFEDCSHVMKNPALFPAPDAASVASFLPEHSKYEAFRVLVGSIVNANPPEHTRLRRLVSRAFTARRVESLKQGVMTIATGHVDKVEARARDGAVIDFHAELSVPVPLQVLARLIGLPLEDDRLLAELIPRIINVVDPTSDTATLQDADKALDSLLGRLWELVERRRREPADDLVSGLVALEADGSDGADHLSEDDLKAVLVALLTAGFETSATAIDISVHTLLTRPEHRASLRTYEGALRFVDEVLRWDSPAPMSAGFRYAAQDADFGEYRVPAGSPVRVLLGAANRDAQANADPDRFDPDRQAPRTLVFGGGIHHCLGMNLARMEIAAVLMAIAERLPGLRFAEEPVRRRSVPLRDFASFTVRLDG</sequence>
<dbReference type="FunFam" id="1.10.630.10:FF:000018">
    <property type="entry name" value="Cytochrome P450 monooxygenase"/>
    <property type="match status" value="1"/>
</dbReference>
<dbReference type="PRINTS" id="PR00385">
    <property type="entry name" value="P450"/>
</dbReference>
<dbReference type="EMBL" id="NGFN01000004">
    <property type="protein sequence ID" value="OUD04925.1"/>
    <property type="molecule type" value="Genomic_DNA"/>
</dbReference>
<name>A0A2C9ZNW5_9ACTN</name>
<evidence type="ECO:0008006" key="10">
    <source>
        <dbReference type="Google" id="ProtNLM"/>
    </source>
</evidence>
<dbReference type="InterPro" id="IPR036396">
    <property type="entry name" value="Cyt_P450_sf"/>
</dbReference>
<keyword evidence="6 7" id="KW-0503">Monooxygenase</keyword>
<protein>
    <recommendedName>
        <fullName evidence="10">Cytochrome P450</fullName>
    </recommendedName>
</protein>
<keyword evidence="3 7" id="KW-0479">Metal-binding</keyword>
<gene>
    <name evidence="8" type="ORF">CA983_01345</name>
</gene>
<evidence type="ECO:0000256" key="7">
    <source>
        <dbReference type="RuleBase" id="RU000461"/>
    </source>
</evidence>
<evidence type="ECO:0000313" key="8">
    <source>
        <dbReference type="EMBL" id="OUD04925.1"/>
    </source>
</evidence>
<dbReference type="InterPro" id="IPR017972">
    <property type="entry name" value="Cyt_P450_CS"/>
</dbReference>
<dbReference type="InterPro" id="IPR001128">
    <property type="entry name" value="Cyt_P450"/>
</dbReference>
<comment type="caution">
    <text evidence="8">The sequence shown here is derived from an EMBL/GenBank/DDBJ whole genome shotgun (WGS) entry which is preliminary data.</text>
</comment>
<dbReference type="Proteomes" id="UP000195105">
    <property type="component" value="Unassembled WGS sequence"/>
</dbReference>
<evidence type="ECO:0000256" key="5">
    <source>
        <dbReference type="ARBA" id="ARBA00023004"/>
    </source>
</evidence>
<evidence type="ECO:0000256" key="4">
    <source>
        <dbReference type="ARBA" id="ARBA00023002"/>
    </source>
</evidence>
<accession>A0A2C9ZNW5</accession>
<dbReference type="AlphaFoldDB" id="A0A2C9ZNW5"/>
<evidence type="ECO:0000256" key="2">
    <source>
        <dbReference type="ARBA" id="ARBA00022617"/>
    </source>
</evidence>
<evidence type="ECO:0000256" key="1">
    <source>
        <dbReference type="ARBA" id="ARBA00010617"/>
    </source>
</evidence>
<organism evidence="8 9">
    <name type="scientific">Streptomyces swartbergensis</name>
    <dbReference type="NCBI Taxonomy" id="487165"/>
    <lineage>
        <taxon>Bacteria</taxon>
        <taxon>Bacillati</taxon>
        <taxon>Actinomycetota</taxon>
        <taxon>Actinomycetes</taxon>
        <taxon>Kitasatosporales</taxon>
        <taxon>Streptomycetaceae</taxon>
        <taxon>Streptomyces</taxon>
    </lineage>
</organism>
<dbReference type="PANTHER" id="PTHR46696:SF1">
    <property type="entry name" value="CYTOCHROME P450 YJIB-RELATED"/>
    <property type="match status" value="1"/>
</dbReference>
<dbReference type="GO" id="GO:0020037">
    <property type="term" value="F:heme binding"/>
    <property type="evidence" value="ECO:0007669"/>
    <property type="project" value="InterPro"/>
</dbReference>
<dbReference type="GO" id="GO:0016705">
    <property type="term" value="F:oxidoreductase activity, acting on paired donors, with incorporation or reduction of molecular oxygen"/>
    <property type="evidence" value="ECO:0007669"/>
    <property type="project" value="InterPro"/>
</dbReference>
<keyword evidence="2 7" id="KW-0349">Heme</keyword>
<dbReference type="SUPFAM" id="SSF48264">
    <property type="entry name" value="Cytochrome P450"/>
    <property type="match status" value="1"/>
</dbReference>
<proteinExistence type="inferred from homology"/>
<dbReference type="GO" id="GO:0004497">
    <property type="term" value="F:monooxygenase activity"/>
    <property type="evidence" value="ECO:0007669"/>
    <property type="project" value="UniProtKB-KW"/>
</dbReference>
<dbReference type="InterPro" id="IPR002397">
    <property type="entry name" value="Cyt_P450_B"/>
</dbReference>
<evidence type="ECO:0000313" key="9">
    <source>
        <dbReference type="Proteomes" id="UP000195105"/>
    </source>
</evidence>